<dbReference type="PANTHER" id="PTHR47150:SF5">
    <property type="entry name" value="OS07G0546750 PROTEIN"/>
    <property type="match status" value="1"/>
</dbReference>
<dbReference type="Pfam" id="PF04827">
    <property type="entry name" value="Plant_tran"/>
    <property type="match status" value="1"/>
</dbReference>
<reference evidence="1" key="1">
    <citation type="submission" date="2022-08" db="EMBL/GenBank/DDBJ databases">
        <authorList>
            <person name="Gutierrez-Valencia J."/>
        </authorList>
    </citation>
    <scope>NUCLEOTIDE SEQUENCE</scope>
</reference>
<gene>
    <name evidence="1" type="ORF">LITE_LOCUS7694</name>
</gene>
<proteinExistence type="predicted"/>
<dbReference type="PANTHER" id="PTHR47150">
    <property type="entry name" value="OS12G0169200 PROTEIN"/>
    <property type="match status" value="1"/>
</dbReference>
<dbReference type="EMBL" id="CAMGYJ010000003">
    <property type="protein sequence ID" value="CAI0392820.1"/>
    <property type="molecule type" value="Genomic_DNA"/>
</dbReference>
<protein>
    <submittedName>
        <fullName evidence="1">Uncharacterized protein</fullName>
    </submittedName>
</protein>
<keyword evidence="2" id="KW-1185">Reference proteome</keyword>
<comment type="caution">
    <text evidence="1">The sequence shown here is derived from an EMBL/GenBank/DDBJ whole genome shotgun (WGS) entry which is preliminary data.</text>
</comment>
<dbReference type="Proteomes" id="UP001154282">
    <property type="component" value="Unassembled WGS sequence"/>
</dbReference>
<dbReference type="InterPro" id="IPR006912">
    <property type="entry name" value="Harbinger_derived_prot"/>
</dbReference>
<evidence type="ECO:0000313" key="2">
    <source>
        <dbReference type="Proteomes" id="UP001154282"/>
    </source>
</evidence>
<sequence length="91" mass="10267">MRRNLFLRIVKGVMNQDSFFQSNHNATGRSSLSPLQKCTAAIRMLAYDVAADVVDEYLRIGTLNDINVLDRSPVFHEVLEGKAPKVRFSVN</sequence>
<dbReference type="AlphaFoldDB" id="A0AAV0I5B4"/>
<organism evidence="1 2">
    <name type="scientific">Linum tenue</name>
    <dbReference type="NCBI Taxonomy" id="586396"/>
    <lineage>
        <taxon>Eukaryota</taxon>
        <taxon>Viridiplantae</taxon>
        <taxon>Streptophyta</taxon>
        <taxon>Embryophyta</taxon>
        <taxon>Tracheophyta</taxon>
        <taxon>Spermatophyta</taxon>
        <taxon>Magnoliopsida</taxon>
        <taxon>eudicotyledons</taxon>
        <taxon>Gunneridae</taxon>
        <taxon>Pentapetalae</taxon>
        <taxon>rosids</taxon>
        <taxon>fabids</taxon>
        <taxon>Malpighiales</taxon>
        <taxon>Linaceae</taxon>
        <taxon>Linum</taxon>
    </lineage>
</organism>
<accession>A0AAV0I5B4</accession>
<name>A0AAV0I5B4_9ROSI</name>
<evidence type="ECO:0000313" key="1">
    <source>
        <dbReference type="EMBL" id="CAI0392820.1"/>
    </source>
</evidence>